<proteinExistence type="predicted"/>
<feature type="compositionally biased region" description="Polar residues" evidence="1">
    <location>
        <begin position="257"/>
        <end position="277"/>
    </location>
</feature>
<feature type="compositionally biased region" description="Acidic residues" evidence="1">
    <location>
        <begin position="325"/>
        <end position="344"/>
    </location>
</feature>
<dbReference type="InterPro" id="IPR000253">
    <property type="entry name" value="FHA_dom"/>
</dbReference>
<dbReference type="InterPro" id="IPR008984">
    <property type="entry name" value="SMAD_FHA_dom_sf"/>
</dbReference>
<dbReference type="Proteomes" id="UP001208570">
    <property type="component" value="Unassembled WGS sequence"/>
</dbReference>
<protein>
    <recommendedName>
        <fullName evidence="2">FHA domain-containing protein</fullName>
    </recommendedName>
</protein>
<dbReference type="AlphaFoldDB" id="A0AAD9K5I6"/>
<feature type="compositionally biased region" description="Low complexity" evidence="1">
    <location>
        <begin position="164"/>
        <end position="179"/>
    </location>
</feature>
<evidence type="ECO:0000256" key="1">
    <source>
        <dbReference type="SAM" id="MobiDB-lite"/>
    </source>
</evidence>
<name>A0AAD9K5I6_9ANNE</name>
<evidence type="ECO:0000259" key="2">
    <source>
        <dbReference type="PROSITE" id="PS50006"/>
    </source>
</evidence>
<feature type="region of interest" description="Disordered" evidence="1">
    <location>
        <begin position="156"/>
        <end position="188"/>
    </location>
</feature>
<dbReference type="Gene3D" id="2.60.200.20">
    <property type="match status" value="1"/>
</dbReference>
<keyword evidence="4" id="KW-1185">Reference proteome</keyword>
<gene>
    <name evidence="3" type="ORF">LSH36_52g02049</name>
</gene>
<sequence>MIDTGEQRKVQYRLRRVGRPATKSSVKDIMKLNIDVTRFGRHSGNDYYLDSAKLECFISRWHAEIHRVFQNGKFHYVLRDTSLNGTYVNNYRFEEYTPDEPEDIGNNVLQPQNRVNHPVVDSTTDVHSSSTCQISVAHCKTASSDSLQATCTLNVTGSKSEPVTSPSTIKSSHSSTASSPVLQDVSNKSSVSTVTGLVPLEHYALQPGSEDHPPVPCNITVHVKQEIKKSTPDKLPEASSVSQDVKASREVKCTPEAANSSSLHESLNQSKTSQSIKSADKKRKLSHSSSTGSIKKKGKGGWPKDRKSRSSPANEYYGGGGGGEGGDDDDDEDDEDEDGNESEDSSWHYDGEKCDAPHCKKPKTKKVSW</sequence>
<dbReference type="PROSITE" id="PS50006">
    <property type="entry name" value="FHA_DOMAIN"/>
    <property type="match status" value="1"/>
</dbReference>
<reference evidence="3" key="1">
    <citation type="journal article" date="2023" name="Mol. Biol. Evol.">
        <title>Third-Generation Sequencing Reveals the Adaptive Role of the Epigenome in Three Deep-Sea Polychaetes.</title>
        <authorList>
            <person name="Perez M."/>
            <person name="Aroh O."/>
            <person name="Sun Y."/>
            <person name="Lan Y."/>
            <person name="Juniper S.K."/>
            <person name="Young C.R."/>
            <person name="Angers B."/>
            <person name="Qian P.Y."/>
        </authorList>
    </citation>
    <scope>NUCLEOTIDE SEQUENCE</scope>
    <source>
        <strain evidence="3">P08H-3</strain>
    </source>
</reference>
<feature type="compositionally biased region" description="Basic residues" evidence="1">
    <location>
        <begin position="359"/>
        <end position="369"/>
    </location>
</feature>
<feature type="region of interest" description="Disordered" evidence="1">
    <location>
        <begin position="228"/>
        <end position="369"/>
    </location>
</feature>
<dbReference type="Pfam" id="PF00498">
    <property type="entry name" value="FHA"/>
    <property type="match status" value="1"/>
</dbReference>
<accession>A0AAD9K5I6</accession>
<feature type="compositionally biased region" description="Basic and acidic residues" evidence="1">
    <location>
        <begin position="345"/>
        <end position="358"/>
    </location>
</feature>
<comment type="caution">
    <text evidence="3">The sequence shown here is derived from an EMBL/GenBank/DDBJ whole genome shotgun (WGS) entry which is preliminary data.</text>
</comment>
<dbReference type="SUPFAM" id="SSF49879">
    <property type="entry name" value="SMAD/FHA domain"/>
    <property type="match status" value="1"/>
</dbReference>
<evidence type="ECO:0000313" key="3">
    <source>
        <dbReference type="EMBL" id="KAK2165286.1"/>
    </source>
</evidence>
<feature type="non-terminal residue" evidence="3">
    <location>
        <position position="1"/>
    </location>
</feature>
<feature type="domain" description="FHA" evidence="2">
    <location>
        <begin position="37"/>
        <end position="93"/>
    </location>
</feature>
<organism evidence="3 4">
    <name type="scientific">Paralvinella palmiformis</name>
    <dbReference type="NCBI Taxonomy" id="53620"/>
    <lineage>
        <taxon>Eukaryota</taxon>
        <taxon>Metazoa</taxon>
        <taxon>Spiralia</taxon>
        <taxon>Lophotrochozoa</taxon>
        <taxon>Annelida</taxon>
        <taxon>Polychaeta</taxon>
        <taxon>Sedentaria</taxon>
        <taxon>Canalipalpata</taxon>
        <taxon>Terebellida</taxon>
        <taxon>Terebelliformia</taxon>
        <taxon>Alvinellidae</taxon>
        <taxon>Paralvinella</taxon>
    </lineage>
</organism>
<dbReference type="EMBL" id="JAODUP010000052">
    <property type="protein sequence ID" value="KAK2165286.1"/>
    <property type="molecule type" value="Genomic_DNA"/>
</dbReference>
<dbReference type="SMART" id="SM00240">
    <property type="entry name" value="FHA"/>
    <property type="match status" value="1"/>
</dbReference>
<evidence type="ECO:0000313" key="4">
    <source>
        <dbReference type="Proteomes" id="UP001208570"/>
    </source>
</evidence>